<evidence type="ECO:0000313" key="2">
    <source>
        <dbReference type="EMBL" id="MCM1983109.1"/>
    </source>
</evidence>
<organism evidence="2 3">
    <name type="scientific">Lyngbya confervoides BDU141951</name>
    <dbReference type="NCBI Taxonomy" id="1574623"/>
    <lineage>
        <taxon>Bacteria</taxon>
        <taxon>Bacillati</taxon>
        <taxon>Cyanobacteriota</taxon>
        <taxon>Cyanophyceae</taxon>
        <taxon>Oscillatoriophycideae</taxon>
        <taxon>Oscillatoriales</taxon>
        <taxon>Microcoleaceae</taxon>
        <taxon>Lyngbya</taxon>
    </lineage>
</organism>
<dbReference type="Gene3D" id="3.40.50.2000">
    <property type="entry name" value="Glycogen Phosphorylase B"/>
    <property type="match status" value="2"/>
</dbReference>
<dbReference type="SUPFAM" id="SSF53756">
    <property type="entry name" value="UDP-Glycosyltransferase/glycogen phosphorylase"/>
    <property type="match status" value="1"/>
</dbReference>
<sequence length="370" mass="42161">MNQQFYAELEQQMGWDITIVLPKNWQSEYGRQLTPRKLEGFSGKLIAFPVWFSGNIPLHCYRSWFAGLVQRSQPDFIFVHEEPYAIAAFQLYCANQITRRVPIAFYTWQNIHKQYPLPFRLMEQFVYRNSTFAFAGSQSVQQVLETKGFSKKIEKLPLGIDAGRYSPHPEALTLKQTLTESSPEVLIGYLGRITEEKGLKTLAIALGQLMHLPWRLVVIGSGDYEAIFSDVVQRLNLSERVRCLGFIPHEQSPRYLSAFDVLVLPSETRPHWKEQFGRVLIESMACGTPVLGSDSGEIPWIIHETGGGLVFSEGNPGSLAQQLKRLLQSSDLRRQLAEQGRRSVLQTYTNPTLVRHFAQLLQTCVRSKIA</sequence>
<dbReference type="PANTHER" id="PTHR45947:SF3">
    <property type="entry name" value="SULFOQUINOVOSYL TRANSFERASE SQD2"/>
    <property type="match status" value="1"/>
</dbReference>
<dbReference type="Pfam" id="PF00534">
    <property type="entry name" value="Glycos_transf_1"/>
    <property type="match status" value="1"/>
</dbReference>
<keyword evidence="3" id="KW-1185">Reference proteome</keyword>
<dbReference type="CDD" id="cd03801">
    <property type="entry name" value="GT4_PimA-like"/>
    <property type="match status" value="1"/>
</dbReference>
<dbReference type="Proteomes" id="UP000031561">
    <property type="component" value="Unassembled WGS sequence"/>
</dbReference>
<dbReference type="PANTHER" id="PTHR45947">
    <property type="entry name" value="SULFOQUINOVOSYL TRANSFERASE SQD2"/>
    <property type="match status" value="1"/>
</dbReference>
<dbReference type="RefSeq" id="WP_166281965.1">
    <property type="nucleotide sequence ID" value="NZ_JTHE03000056.1"/>
</dbReference>
<name>A0ABD4T382_9CYAN</name>
<reference evidence="2 3" key="1">
    <citation type="journal article" date="2015" name="Genome Announc.">
        <title>Draft Genome Sequence of Filamentous Marine Cyanobacterium Lyngbya confervoides Strain BDU141951.</title>
        <authorList>
            <person name="Chandrababunaidu M.M."/>
            <person name="Sen D."/>
            <person name="Tripathy S."/>
        </authorList>
    </citation>
    <scope>NUCLEOTIDE SEQUENCE [LARGE SCALE GENOMIC DNA]</scope>
    <source>
        <strain evidence="2 3">BDU141951</strain>
    </source>
</reference>
<evidence type="ECO:0000259" key="1">
    <source>
        <dbReference type="Pfam" id="PF00534"/>
    </source>
</evidence>
<comment type="caution">
    <text evidence="2">The sequence shown here is derived from an EMBL/GenBank/DDBJ whole genome shotgun (WGS) entry which is preliminary data.</text>
</comment>
<evidence type="ECO:0000313" key="3">
    <source>
        <dbReference type="Proteomes" id="UP000031561"/>
    </source>
</evidence>
<dbReference type="AlphaFoldDB" id="A0ABD4T382"/>
<proteinExistence type="predicted"/>
<dbReference type="InterPro" id="IPR050194">
    <property type="entry name" value="Glycosyltransferase_grp1"/>
</dbReference>
<dbReference type="EMBL" id="JTHE03000056">
    <property type="protein sequence ID" value="MCM1983109.1"/>
    <property type="molecule type" value="Genomic_DNA"/>
</dbReference>
<gene>
    <name evidence="2" type="ORF">QQ91_0009765</name>
</gene>
<accession>A0ABD4T382</accession>
<protein>
    <submittedName>
        <fullName evidence="2">Glycosyltransferase family 4 protein</fullName>
    </submittedName>
</protein>
<feature type="domain" description="Glycosyl transferase family 1" evidence="1">
    <location>
        <begin position="178"/>
        <end position="342"/>
    </location>
</feature>
<dbReference type="InterPro" id="IPR001296">
    <property type="entry name" value="Glyco_trans_1"/>
</dbReference>